<feature type="binding site" evidence="1">
    <location>
        <position position="40"/>
    </location>
    <ligand>
        <name>Mg(2+)</name>
        <dbReference type="ChEBI" id="CHEBI:18420"/>
        <label>1</label>
    </ligand>
</feature>
<dbReference type="AlphaFoldDB" id="A6G3U4"/>
<keyword evidence="1" id="KW-0460">Magnesium</keyword>
<dbReference type="SUPFAM" id="SSF101478">
    <property type="entry name" value="ADP-ribosylglycohydrolase"/>
    <property type="match status" value="1"/>
</dbReference>
<sequence>MGDAIGLPHEGLHPRRIARRLERAPLRHRMVLGRGMLSDDTEHAWMVGRALAESKGELDAFTRAFARQLRRWVLALPPGVGLATLRGTLRLVVGVPPERSGVHSAGNGPAMRSALLGVYARDDAHLAQLVRASTRMTHTDPRAEDGALLVARLARQLAAGALDRAIVDSIRDPEFRERARGAWTGGDASLEDYRQRAGYERGVSGFVVHTVPAALYCVMAGADARASLELAVRLGGDTDTTAAIVGALVGARDGVGGLPQDWLEGIWDWPLTTDSLDALARALASDQPPPRHRWLAAIPRNLACIAVIVGHVTLRLLGR</sequence>
<accession>A6G3U4</accession>
<dbReference type="InterPro" id="IPR050792">
    <property type="entry name" value="ADP-ribosylglycohydrolase"/>
</dbReference>
<protein>
    <submittedName>
        <fullName evidence="2">Probable dinitrogenase reductase activating glycohydrolase (DraG)</fullName>
    </submittedName>
</protein>
<gene>
    <name evidence="2" type="ORF">PPSIR1_35182</name>
</gene>
<dbReference type="GO" id="GO:0046872">
    <property type="term" value="F:metal ion binding"/>
    <property type="evidence" value="ECO:0007669"/>
    <property type="project" value="UniProtKB-KW"/>
</dbReference>
<feature type="binding site" evidence="1">
    <location>
        <position position="239"/>
    </location>
    <ligand>
        <name>Mg(2+)</name>
        <dbReference type="ChEBI" id="CHEBI:18420"/>
        <label>1</label>
    </ligand>
</feature>
<dbReference type="Proteomes" id="UP000005801">
    <property type="component" value="Unassembled WGS sequence"/>
</dbReference>
<dbReference type="PANTHER" id="PTHR16222">
    <property type="entry name" value="ADP-RIBOSYLGLYCOHYDROLASE"/>
    <property type="match status" value="1"/>
</dbReference>
<comment type="caution">
    <text evidence="2">The sequence shown here is derived from an EMBL/GenBank/DDBJ whole genome shotgun (WGS) entry which is preliminary data.</text>
</comment>
<dbReference type="EMBL" id="ABCS01000019">
    <property type="protein sequence ID" value="EDM79481.1"/>
    <property type="molecule type" value="Genomic_DNA"/>
</dbReference>
<organism evidence="2 3">
    <name type="scientific">Plesiocystis pacifica SIR-1</name>
    <dbReference type="NCBI Taxonomy" id="391625"/>
    <lineage>
        <taxon>Bacteria</taxon>
        <taxon>Pseudomonadati</taxon>
        <taxon>Myxococcota</taxon>
        <taxon>Polyangia</taxon>
        <taxon>Nannocystales</taxon>
        <taxon>Nannocystaceae</taxon>
        <taxon>Plesiocystis</taxon>
    </lineage>
</organism>
<dbReference type="InterPro" id="IPR036705">
    <property type="entry name" value="Ribosyl_crysJ1_sf"/>
</dbReference>
<comment type="cofactor">
    <cofactor evidence="1">
        <name>Mg(2+)</name>
        <dbReference type="ChEBI" id="CHEBI:18420"/>
    </cofactor>
    <text evidence="1">Binds 2 magnesium ions per subunit.</text>
</comment>
<dbReference type="InterPro" id="IPR005502">
    <property type="entry name" value="Ribosyl_crysJ1"/>
</dbReference>
<dbReference type="STRING" id="391625.PPSIR1_35182"/>
<dbReference type="Pfam" id="PF03747">
    <property type="entry name" value="ADP_ribosyl_GH"/>
    <property type="match status" value="1"/>
</dbReference>
<feature type="binding site" evidence="1">
    <location>
        <position position="237"/>
    </location>
    <ligand>
        <name>Mg(2+)</name>
        <dbReference type="ChEBI" id="CHEBI:18420"/>
        <label>1</label>
    </ligand>
</feature>
<feature type="binding site" evidence="1">
    <location>
        <position position="240"/>
    </location>
    <ligand>
        <name>Mg(2+)</name>
        <dbReference type="ChEBI" id="CHEBI:18420"/>
        <label>1</label>
    </ligand>
</feature>
<dbReference type="PANTHER" id="PTHR16222:SF12">
    <property type="entry name" value="ADP-RIBOSYLGLYCOHYDROLASE-RELATED"/>
    <property type="match status" value="1"/>
</dbReference>
<dbReference type="eggNOG" id="COG1397">
    <property type="taxonomic scope" value="Bacteria"/>
</dbReference>
<evidence type="ECO:0000313" key="3">
    <source>
        <dbReference type="Proteomes" id="UP000005801"/>
    </source>
</evidence>
<evidence type="ECO:0000256" key="1">
    <source>
        <dbReference type="PIRSR" id="PIRSR605502-1"/>
    </source>
</evidence>
<feature type="binding site" evidence="1">
    <location>
        <position position="39"/>
    </location>
    <ligand>
        <name>Mg(2+)</name>
        <dbReference type="ChEBI" id="CHEBI:18420"/>
        <label>1</label>
    </ligand>
</feature>
<feature type="binding site" evidence="1">
    <location>
        <position position="38"/>
    </location>
    <ligand>
        <name>Mg(2+)</name>
        <dbReference type="ChEBI" id="CHEBI:18420"/>
        <label>1</label>
    </ligand>
</feature>
<dbReference type="GO" id="GO:0016787">
    <property type="term" value="F:hydrolase activity"/>
    <property type="evidence" value="ECO:0007669"/>
    <property type="project" value="UniProtKB-KW"/>
</dbReference>
<keyword evidence="2" id="KW-0378">Hydrolase</keyword>
<proteinExistence type="predicted"/>
<name>A6G3U4_9BACT</name>
<keyword evidence="1" id="KW-0479">Metal-binding</keyword>
<dbReference type="Gene3D" id="1.10.4080.10">
    <property type="entry name" value="ADP-ribosylation/Crystallin J1"/>
    <property type="match status" value="1"/>
</dbReference>
<reference evidence="2 3" key="1">
    <citation type="submission" date="2007-06" db="EMBL/GenBank/DDBJ databases">
        <authorList>
            <person name="Shimkets L."/>
            <person name="Ferriera S."/>
            <person name="Johnson J."/>
            <person name="Kravitz S."/>
            <person name="Beeson K."/>
            <person name="Sutton G."/>
            <person name="Rogers Y.-H."/>
            <person name="Friedman R."/>
            <person name="Frazier M."/>
            <person name="Venter J.C."/>
        </authorList>
    </citation>
    <scope>NUCLEOTIDE SEQUENCE [LARGE SCALE GENOMIC DNA]</scope>
    <source>
        <strain evidence="2 3">SIR-1</strain>
    </source>
</reference>
<keyword evidence="3" id="KW-1185">Reference proteome</keyword>
<evidence type="ECO:0000313" key="2">
    <source>
        <dbReference type="EMBL" id="EDM79481.1"/>
    </source>
</evidence>